<organism evidence="1">
    <name type="scientific">Anguilla anguilla</name>
    <name type="common">European freshwater eel</name>
    <name type="synonym">Muraena anguilla</name>
    <dbReference type="NCBI Taxonomy" id="7936"/>
    <lineage>
        <taxon>Eukaryota</taxon>
        <taxon>Metazoa</taxon>
        <taxon>Chordata</taxon>
        <taxon>Craniata</taxon>
        <taxon>Vertebrata</taxon>
        <taxon>Euteleostomi</taxon>
        <taxon>Actinopterygii</taxon>
        <taxon>Neopterygii</taxon>
        <taxon>Teleostei</taxon>
        <taxon>Anguilliformes</taxon>
        <taxon>Anguillidae</taxon>
        <taxon>Anguilla</taxon>
    </lineage>
</organism>
<reference evidence="1" key="2">
    <citation type="journal article" date="2015" name="Fish Shellfish Immunol.">
        <title>Early steps in the European eel (Anguilla anguilla)-Vibrio vulnificus interaction in the gills: Role of the RtxA13 toxin.</title>
        <authorList>
            <person name="Callol A."/>
            <person name="Pajuelo D."/>
            <person name="Ebbesson L."/>
            <person name="Teles M."/>
            <person name="MacKenzie S."/>
            <person name="Amaro C."/>
        </authorList>
    </citation>
    <scope>NUCLEOTIDE SEQUENCE</scope>
</reference>
<protein>
    <submittedName>
        <fullName evidence="1">Uncharacterized protein</fullName>
    </submittedName>
</protein>
<accession>A0A0E9XNU0</accession>
<evidence type="ECO:0000313" key="1">
    <source>
        <dbReference type="EMBL" id="JAI03359.1"/>
    </source>
</evidence>
<dbReference type="EMBL" id="GBXM01005219">
    <property type="protein sequence ID" value="JAI03359.1"/>
    <property type="molecule type" value="Transcribed_RNA"/>
</dbReference>
<sequence length="68" mass="8018">MDWINSKNTYHGIQEQKQKTGIFAFFCARDNLKSFFCFVALGRVCLLFFPDKFSRNFLCIVESFLKAH</sequence>
<reference evidence="1" key="1">
    <citation type="submission" date="2014-11" db="EMBL/GenBank/DDBJ databases">
        <authorList>
            <person name="Amaro Gonzalez C."/>
        </authorList>
    </citation>
    <scope>NUCLEOTIDE SEQUENCE</scope>
</reference>
<proteinExistence type="predicted"/>
<name>A0A0E9XNU0_ANGAN</name>
<dbReference type="AlphaFoldDB" id="A0A0E9XNU0"/>